<evidence type="ECO:0000256" key="1">
    <source>
        <dbReference type="ARBA" id="ARBA00004141"/>
    </source>
</evidence>
<protein>
    <recommendedName>
        <fullName evidence="9">UNC-50-like protein</fullName>
    </recommendedName>
</protein>
<evidence type="ECO:0000256" key="4">
    <source>
        <dbReference type="ARBA" id="ARBA00022989"/>
    </source>
</evidence>
<dbReference type="HOGENOM" id="CLU_066239_1_2_1"/>
<feature type="transmembrane region" description="Helical" evidence="6">
    <location>
        <begin position="172"/>
        <end position="194"/>
    </location>
</feature>
<dbReference type="PANTHER" id="PTHR12841:SF6">
    <property type="entry name" value="PROTEIN UNC-50 HOMOLOG"/>
    <property type="match status" value="1"/>
</dbReference>
<feature type="transmembrane region" description="Helical" evidence="6">
    <location>
        <begin position="206"/>
        <end position="226"/>
    </location>
</feature>
<dbReference type="OrthoDB" id="10027013at2759"/>
<evidence type="ECO:0000256" key="2">
    <source>
        <dbReference type="ARBA" id="ARBA00006293"/>
    </source>
</evidence>
<comment type="similarity">
    <text evidence="2">Belongs to the unc-50 family.</text>
</comment>
<dbReference type="Proteomes" id="UP000054097">
    <property type="component" value="Unassembled WGS sequence"/>
</dbReference>
<feature type="transmembrane region" description="Helical" evidence="6">
    <location>
        <begin position="105"/>
        <end position="125"/>
    </location>
</feature>
<evidence type="ECO:0008006" key="9">
    <source>
        <dbReference type="Google" id="ProtNLM"/>
    </source>
</evidence>
<dbReference type="AlphaFoldDB" id="A0A0C2XXZ1"/>
<dbReference type="GO" id="GO:0000139">
    <property type="term" value="C:Golgi membrane"/>
    <property type="evidence" value="ECO:0007669"/>
    <property type="project" value="TreeGrafter"/>
</dbReference>
<keyword evidence="3 6" id="KW-0812">Transmembrane</keyword>
<sequence length="236" mass="27179">MATFPQPGALVPARPLIFKRLLRFSHMDFEHAIWELGTLLVLPRKVYRQVYYQKQTKDRWARDDPAVVILFCGLLVSSSISWSIVKQLTLWRMIGLCLKMLLRDFLLVTLVSGSIIRVVVNTFMARGTTDTKMEWAYAFDLHINGFFVVFSWIYVLQLFLLPVVTAPRWPSLLLGNSIYCVAFVQYFYIVYLGLTALPFVKRANLVLLPLVLVLIAYIMSLSGYNIPVHALEMYFG</sequence>
<evidence type="ECO:0000313" key="8">
    <source>
        <dbReference type="Proteomes" id="UP000054097"/>
    </source>
</evidence>
<keyword evidence="5 6" id="KW-0472">Membrane</keyword>
<keyword evidence="4 6" id="KW-1133">Transmembrane helix</keyword>
<evidence type="ECO:0000256" key="5">
    <source>
        <dbReference type="ARBA" id="ARBA00023136"/>
    </source>
</evidence>
<proteinExistence type="inferred from homology"/>
<gene>
    <name evidence="7" type="ORF">M408DRAFT_13534</name>
</gene>
<dbReference type="Pfam" id="PF05216">
    <property type="entry name" value="UNC-50"/>
    <property type="match status" value="1"/>
</dbReference>
<dbReference type="EMBL" id="KN824277">
    <property type="protein sequence ID" value="KIM33727.1"/>
    <property type="molecule type" value="Genomic_DNA"/>
</dbReference>
<dbReference type="STRING" id="933852.A0A0C2XXZ1"/>
<dbReference type="PANTHER" id="PTHR12841">
    <property type="entry name" value="PROTEIN UNC-50 HOMOLOG"/>
    <property type="match status" value="1"/>
</dbReference>
<evidence type="ECO:0000313" key="7">
    <source>
        <dbReference type="EMBL" id="KIM33727.1"/>
    </source>
</evidence>
<feature type="transmembrane region" description="Helical" evidence="6">
    <location>
        <begin position="137"/>
        <end position="160"/>
    </location>
</feature>
<reference evidence="7 8" key="1">
    <citation type="submission" date="2014-04" db="EMBL/GenBank/DDBJ databases">
        <authorList>
            <consortium name="DOE Joint Genome Institute"/>
            <person name="Kuo A."/>
            <person name="Zuccaro A."/>
            <person name="Kohler A."/>
            <person name="Nagy L.G."/>
            <person name="Floudas D."/>
            <person name="Copeland A."/>
            <person name="Barry K.W."/>
            <person name="Cichocki N."/>
            <person name="Veneault-Fourrey C."/>
            <person name="LaButti K."/>
            <person name="Lindquist E.A."/>
            <person name="Lipzen A."/>
            <person name="Lundell T."/>
            <person name="Morin E."/>
            <person name="Murat C."/>
            <person name="Sun H."/>
            <person name="Tunlid A."/>
            <person name="Henrissat B."/>
            <person name="Grigoriev I.V."/>
            <person name="Hibbett D.S."/>
            <person name="Martin F."/>
            <person name="Nordberg H.P."/>
            <person name="Cantor M.N."/>
            <person name="Hua S.X."/>
        </authorList>
    </citation>
    <scope>NUCLEOTIDE SEQUENCE [LARGE SCALE GENOMIC DNA]</scope>
    <source>
        <strain evidence="7 8">MAFF 305830</strain>
    </source>
</reference>
<feature type="transmembrane region" description="Helical" evidence="6">
    <location>
        <begin position="66"/>
        <end position="85"/>
    </location>
</feature>
<organism evidence="7 8">
    <name type="scientific">Serendipita vermifera MAFF 305830</name>
    <dbReference type="NCBI Taxonomy" id="933852"/>
    <lineage>
        <taxon>Eukaryota</taxon>
        <taxon>Fungi</taxon>
        <taxon>Dikarya</taxon>
        <taxon>Basidiomycota</taxon>
        <taxon>Agaricomycotina</taxon>
        <taxon>Agaricomycetes</taxon>
        <taxon>Sebacinales</taxon>
        <taxon>Serendipitaceae</taxon>
        <taxon>Serendipita</taxon>
    </lineage>
</organism>
<keyword evidence="8" id="KW-1185">Reference proteome</keyword>
<evidence type="ECO:0000256" key="3">
    <source>
        <dbReference type="ARBA" id="ARBA00022692"/>
    </source>
</evidence>
<comment type="subcellular location">
    <subcellularLocation>
        <location evidence="1">Membrane</location>
        <topology evidence="1">Multi-pass membrane protein</topology>
    </subcellularLocation>
</comment>
<name>A0A0C2XXZ1_SERVB</name>
<evidence type="ECO:0000256" key="6">
    <source>
        <dbReference type="SAM" id="Phobius"/>
    </source>
</evidence>
<reference evidence="8" key="2">
    <citation type="submission" date="2015-01" db="EMBL/GenBank/DDBJ databases">
        <title>Evolutionary Origins and Diversification of the Mycorrhizal Mutualists.</title>
        <authorList>
            <consortium name="DOE Joint Genome Institute"/>
            <consortium name="Mycorrhizal Genomics Consortium"/>
            <person name="Kohler A."/>
            <person name="Kuo A."/>
            <person name="Nagy L.G."/>
            <person name="Floudas D."/>
            <person name="Copeland A."/>
            <person name="Barry K.W."/>
            <person name="Cichocki N."/>
            <person name="Veneault-Fourrey C."/>
            <person name="LaButti K."/>
            <person name="Lindquist E.A."/>
            <person name="Lipzen A."/>
            <person name="Lundell T."/>
            <person name="Morin E."/>
            <person name="Murat C."/>
            <person name="Riley R."/>
            <person name="Ohm R."/>
            <person name="Sun H."/>
            <person name="Tunlid A."/>
            <person name="Henrissat B."/>
            <person name="Grigoriev I.V."/>
            <person name="Hibbett D.S."/>
            <person name="Martin F."/>
        </authorList>
    </citation>
    <scope>NUCLEOTIDE SEQUENCE [LARGE SCALE GENOMIC DNA]</scope>
    <source>
        <strain evidence="8">MAFF 305830</strain>
    </source>
</reference>
<accession>A0A0C2XXZ1</accession>
<dbReference type="InterPro" id="IPR007881">
    <property type="entry name" value="UNC-50"/>
</dbReference>